<evidence type="ECO:0000313" key="1">
    <source>
        <dbReference type="EMBL" id="CKT73279.1"/>
    </source>
</evidence>
<reference evidence="1 2" key="1">
    <citation type="submission" date="2015-03" db="EMBL/GenBank/DDBJ databases">
        <authorList>
            <consortium name="Pathogen Informatics"/>
        </authorList>
    </citation>
    <scope>NUCLEOTIDE SEQUENCE [LARGE SCALE GENOMIC DNA]</scope>
    <source>
        <strain evidence="1 2">Bir 185</strain>
    </source>
</reference>
<name>A0A655AT13_MYCTX</name>
<sequence length="109" mass="11835">MPEFFGHLGYGGVGDIGQFPLGERRREVLVNDPCLGMLGGGELTAAVLGVDLRRLTTLARFPGQHLDHLVVGELSCLLARDLLGLDRGQQHAYGRGPQLVLRLHRLGQV</sequence>
<dbReference type="Proteomes" id="UP000050164">
    <property type="component" value="Unassembled WGS sequence"/>
</dbReference>
<dbReference type="AlphaFoldDB" id="A0A655AT13"/>
<organism evidence="1 2">
    <name type="scientific">Mycobacterium tuberculosis</name>
    <dbReference type="NCBI Taxonomy" id="1773"/>
    <lineage>
        <taxon>Bacteria</taxon>
        <taxon>Bacillati</taxon>
        <taxon>Actinomycetota</taxon>
        <taxon>Actinomycetes</taxon>
        <taxon>Mycobacteriales</taxon>
        <taxon>Mycobacteriaceae</taxon>
        <taxon>Mycobacterium</taxon>
        <taxon>Mycobacterium tuberculosis complex</taxon>
    </lineage>
</organism>
<gene>
    <name evidence="1" type="ORF">ERS027659_04775</name>
</gene>
<dbReference type="EMBL" id="CNFT01001893">
    <property type="protein sequence ID" value="CKT73279.1"/>
    <property type="molecule type" value="Genomic_DNA"/>
</dbReference>
<proteinExistence type="predicted"/>
<protein>
    <submittedName>
        <fullName evidence="1">Uncharacterized protein</fullName>
    </submittedName>
</protein>
<accession>A0A655AT13</accession>
<evidence type="ECO:0000313" key="2">
    <source>
        <dbReference type="Proteomes" id="UP000050164"/>
    </source>
</evidence>